<reference evidence="2 3" key="1">
    <citation type="journal article" date="2015" name="Genom Data">
        <title>Draft genome sequence of a multidrug-resistant Chryseobacterium indologenes isolate from Malaysia.</title>
        <authorList>
            <person name="Yu C.Y."/>
            <person name="Ang G.Y."/>
            <person name="Cheng H.J."/>
            <person name="Cheong Y.M."/>
            <person name="Yin W.F."/>
            <person name="Chan K.G."/>
        </authorList>
    </citation>
    <scope>NUCLEOTIDE SEQUENCE [LARGE SCALE GENOMIC DNA]</scope>
    <source>
        <strain evidence="2 3">CI_885</strain>
    </source>
</reference>
<dbReference type="PATRIC" id="fig|253.9.peg.1530"/>
<dbReference type="AlphaFoldDB" id="A0A0N0ZV99"/>
<dbReference type="RefSeq" id="WP_082377227.1">
    <property type="nucleotide sequence ID" value="NZ_LJOD01000014.1"/>
</dbReference>
<evidence type="ECO:0000256" key="1">
    <source>
        <dbReference type="SAM" id="SignalP"/>
    </source>
</evidence>
<protein>
    <submittedName>
        <fullName evidence="2">Uncharacterized protein</fullName>
    </submittedName>
</protein>
<dbReference type="OrthoDB" id="1275288at2"/>
<gene>
    <name evidence="2" type="ORF">AOB46_17890</name>
</gene>
<evidence type="ECO:0000313" key="3">
    <source>
        <dbReference type="Proteomes" id="UP000037953"/>
    </source>
</evidence>
<reference evidence="3" key="2">
    <citation type="submission" date="2015-09" db="EMBL/GenBank/DDBJ databases">
        <title>Draft genome sequence of a multidrug-resistant Chryseobacterium indologenes isolate from Malaysia.</title>
        <authorList>
            <person name="Yu C.Y."/>
            <person name="Ang G.Y."/>
            <person name="Chan K.-G."/>
        </authorList>
    </citation>
    <scope>NUCLEOTIDE SEQUENCE [LARGE SCALE GENOMIC DNA]</scope>
    <source>
        <strain evidence="3">CI_885</strain>
    </source>
</reference>
<feature type="signal peptide" evidence="1">
    <location>
        <begin position="1"/>
        <end position="20"/>
    </location>
</feature>
<feature type="chain" id="PRO_5005865103" evidence="1">
    <location>
        <begin position="21"/>
        <end position="246"/>
    </location>
</feature>
<proteinExistence type="predicted"/>
<evidence type="ECO:0000313" key="2">
    <source>
        <dbReference type="EMBL" id="KPE49835.1"/>
    </source>
</evidence>
<dbReference type="Proteomes" id="UP000037953">
    <property type="component" value="Unassembled WGS sequence"/>
</dbReference>
<comment type="caution">
    <text evidence="2">The sequence shown here is derived from an EMBL/GenBank/DDBJ whole genome shotgun (WGS) entry which is preliminary data.</text>
</comment>
<keyword evidence="1" id="KW-0732">Signal</keyword>
<organism evidence="2 3">
    <name type="scientific">Chryseobacterium indologenes</name>
    <name type="common">Flavobacterium indologenes</name>
    <dbReference type="NCBI Taxonomy" id="253"/>
    <lineage>
        <taxon>Bacteria</taxon>
        <taxon>Pseudomonadati</taxon>
        <taxon>Bacteroidota</taxon>
        <taxon>Flavobacteriia</taxon>
        <taxon>Flavobacteriales</taxon>
        <taxon>Weeksellaceae</taxon>
        <taxon>Chryseobacterium group</taxon>
        <taxon>Chryseobacterium</taxon>
    </lineage>
</organism>
<name>A0A0N0ZV99_CHRID</name>
<sequence>MKKLQYIVAVFVLSSLGNMAYGQIKGNQGYVGSSIAASSAFLDASTTTAVNDPNYGKGMIYPRADLSVLVLANQGTLYNAGNNPNRFDGMIVYNTGTGNTPATGSGIGNQAVVPGFYYFSNPGTTTSTSNGRWLPLGGTPVDPKVNILTSETTTNTLINSAQVYARKGTFTANGTSTSPTFPSGGIVIPSTGSLYRITIFQAGTNNVYANSVYSYDKTTGNFITGAPSMSVVYPSGNYDYIVEYTK</sequence>
<accession>A0A0N0ZV99</accession>
<dbReference type="EMBL" id="LJOD01000014">
    <property type="protein sequence ID" value="KPE49835.1"/>
    <property type="molecule type" value="Genomic_DNA"/>
</dbReference>